<dbReference type="CDD" id="cd10448">
    <property type="entry name" value="GIY-YIG_unchar_3"/>
    <property type="match status" value="1"/>
</dbReference>
<dbReference type="RefSeq" id="WP_160776170.1">
    <property type="nucleotide sequence ID" value="NZ_WUMV01000006.1"/>
</dbReference>
<comment type="similarity">
    <text evidence="1">Belongs to the UPF0213 family.</text>
</comment>
<dbReference type="InterPro" id="IPR050190">
    <property type="entry name" value="UPF0213_domain"/>
</dbReference>
<reference evidence="3 4" key="1">
    <citation type="submission" date="2019-12" db="EMBL/GenBank/DDBJ databases">
        <authorList>
            <person name="Li M."/>
        </authorList>
    </citation>
    <scope>NUCLEOTIDE SEQUENCE [LARGE SCALE GENOMIC DNA]</scope>
    <source>
        <strain evidence="3 4">GBMRC 2046</strain>
    </source>
</reference>
<evidence type="ECO:0000313" key="4">
    <source>
        <dbReference type="Proteomes" id="UP000433101"/>
    </source>
</evidence>
<sequence length="92" mass="10823">MVAYVYILASARNGTLYVGVTTDLPRRMYEHSQGLHDGFTRQNNVKRLVYAEAFSQIDEAIAHEKRLKKWKRSWKIELIEKSNPEWLDLNTI</sequence>
<dbReference type="Gene3D" id="3.40.1440.10">
    <property type="entry name" value="GIY-YIG endonuclease"/>
    <property type="match status" value="1"/>
</dbReference>
<dbReference type="EMBL" id="WUMV01000006">
    <property type="protein sequence ID" value="MXN65932.1"/>
    <property type="molecule type" value="Genomic_DNA"/>
</dbReference>
<evidence type="ECO:0000313" key="3">
    <source>
        <dbReference type="EMBL" id="MXN65932.1"/>
    </source>
</evidence>
<keyword evidence="4" id="KW-1185">Reference proteome</keyword>
<evidence type="ECO:0000256" key="1">
    <source>
        <dbReference type="ARBA" id="ARBA00007435"/>
    </source>
</evidence>
<organism evidence="3 4">
    <name type="scientific">Stappia sediminis</name>
    <dbReference type="NCBI Taxonomy" id="2692190"/>
    <lineage>
        <taxon>Bacteria</taxon>
        <taxon>Pseudomonadati</taxon>
        <taxon>Pseudomonadota</taxon>
        <taxon>Alphaproteobacteria</taxon>
        <taxon>Hyphomicrobiales</taxon>
        <taxon>Stappiaceae</taxon>
        <taxon>Stappia</taxon>
    </lineage>
</organism>
<dbReference type="AlphaFoldDB" id="A0A7X3LVQ5"/>
<dbReference type="InterPro" id="IPR000305">
    <property type="entry name" value="GIY-YIG_endonuc"/>
</dbReference>
<evidence type="ECO:0000259" key="2">
    <source>
        <dbReference type="PROSITE" id="PS50164"/>
    </source>
</evidence>
<dbReference type="Pfam" id="PF01541">
    <property type="entry name" value="GIY-YIG"/>
    <property type="match status" value="1"/>
</dbReference>
<feature type="domain" description="GIY-YIG" evidence="2">
    <location>
        <begin position="1"/>
        <end position="77"/>
    </location>
</feature>
<comment type="caution">
    <text evidence="3">The sequence shown here is derived from an EMBL/GenBank/DDBJ whole genome shotgun (WGS) entry which is preliminary data.</text>
</comment>
<name>A0A7X3LVQ5_9HYPH</name>
<gene>
    <name evidence="3" type="ORF">GR183_13545</name>
</gene>
<dbReference type="PROSITE" id="PS50164">
    <property type="entry name" value="GIY_YIG"/>
    <property type="match status" value="1"/>
</dbReference>
<dbReference type="SUPFAM" id="SSF82771">
    <property type="entry name" value="GIY-YIG endonuclease"/>
    <property type="match status" value="1"/>
</dbReference>
<proteinExistence type="inferred from homology"/>
<dbReference type="InterPro" id="IPR035901">
    <property type="entry name" value="GIY-YIG_endonuc_sf"/>
</dbReference>
<dbReference type="PANTHER" id="PTHR34477:SF5">
    <property type="entry name" value="BSL5627 PROTEIN"/>
    <property type="match status" value="1"/>
</dbReference>
<dbReference type="Proteomes" id="UP000433101">
    <property type="component" value="Unassembled WGS sequence"/>
</dbReference>
<accession>A0A7X3LVQ5</accession>
<dbReference type="PANTHER" id="PTHR34477">
    <property type="entry name" value="UPF0213 PROTEIN YHBQ"/>
    <property type="match status" value="1"/>
</dbReference>
<protein>
    <submittedName>
        <fullName evidence="3">GIY-YIG nuclease family protein</fullName>
    </submittedName>
</protein>